<keyword evidence="3" id="KW-1133">Transmembrane helix</keyword>
<keyword evidence="1" id="KW-0378">Hydrolase</keyword>
<dbReference type="Pfam" id="PF26076">
    <property type="entry name" value="WHD_DDX60"/>
    <property type="match status" value="1"/>
</dbReference>
<keyword evidence="3" id="KW-0472">Membrane</keyword>
<dbReference type="EMBL" id="CAJOBB010005089">
    <property type="protein sequence ID" value="CAF4115213.1"/>
    <property type="molecule type" value="Genomic_DNA"/>
</dbReference>
<evidence type="ECO:0000256" key="3">
    <source>
        <dbReference type="SAM" id="Phobius"/>
    </source>
</evidence>
<keyword evidence="3" id="KW-0812">Transmembrane</keyword>
<dbReference type="InterPro" id="IPR052431">
    <property type="entry name" value="SKI2_subfamily_helicases"/>
</dbReference>
<evidence type="ECO:0000256" key="2">
    <source>
        <dbReference type="ARBA" id="ARBA00022806"/>
    </source>
</evidence>
<dbReference type="GO" id="GO:0004386">
    <property type="term" value="F:helicase activity"/>
    <property type="evidence" value="ECO:0007669"/>
    <property type="project" value="UniProtKB-KW"/>
</dbReference>
<comment type="caution">
    <text evidence="5">The sequence shown here is derived from an EMBL/GenBank/DDBJ whole genome shotgun (WGS) entry which is preliminary data.</text>
</comment>
<dbReference type="PANTHER" id="PTHR44533:SF4">
    <property type="entry name" value="DEAD_H RNA HELICASE, PUTATIVE-RELATED"/>
    <property type="match status" value="1"/>
</dbReference>
<dbReference type="AlphaFoldDB" id="A0A814NCM9"/>
<organism evidence="5 7">
    <name type="scientific">Adineta steineri</name>
    <dbReference type="NCBI Taxonomy" id="433720"/>
    <lineage>
        <taxon>Eukaryota</taxon>
        <taxon>Metazoa</taxon>
        <taxon>Spiralia</taxon>
        <taxon>Gnathifera</taxon>
        <taxon>Rotifera</taxon>
        <taxon>Eurotatoria</taxon>
        <taxon>Bdelloidea</taxon>
        <taxon>Adinetida</taxon>
        <taxon>Adinetidae</taxon>
        <taxon>Adineta</taxon>
    </lineage>
</organism>
<feature type="domain" description="DDX60-like winged helix" evidence="4">
    <location>
        <begin position="51"/>
        <end position="127"/>
    </location>
</feature>
<gene>
    <name evidence="5" type="ORF">IZO911_LOCUS22434</name>
    <name evidence="6" type="ORF">KXQ929_LOCUS35313</name>
</gene>
<keyword evidence="2" id="KW-0547">Nucleotide-binding</keyword>
<dbReference type="GO" id="GO:0016787">
    <property type="term" value="F:hydrolase activity"/>
    <property type="evidence" value="ECO:0007669"/>
    <property type="project" value="UniProtKB-KW"/>
</dbReference>
<evidence type="ECO:0000313" key="6">
    <source>
        <dbReference type="EMBL" id="CAF4115213.1"/>
    </source>
</evidence>
<dbReference type="InterPro" id="IPR059032">
    <property type="entry name" value="WHD_DDX60"/>
</dbReference>
<evidence type="ECO:0000256" key="1">
    <source>
        <dbReference type="ARBA" id="ARBA00022801"/>
    </source>
</evidence>
<dbReference type="Proteomes" id="UP000663868">
    <property type="component" value="Unassembled WGS sequence"/>
</dbReference>
<evidence type="ECO:0000313" key="7">
    <source>
        <dbReference type="Proteomes" id="UP000663860"/>
    </source>
</evidence>
<protein>
    <recommendedName>
        <fullName evidence="4">DDX60-like winged helix domain-containing protein</fullName>
    </recommendedName>
</protein>
<evidence type="ECO:0000259" key="4">
    <source>
        <dbReference type="Pfam" id="PF26076"/>
    </source>
</evidence>
<keyword evidence="2" id="KW-0347">Helicase</keyword>
<dbReference type="GO" id="GO:0005737">
    <property type="term" value="C:cytoplasm"/>
    <property type="evidence" value="ECO:0007669"/>
    <property type="project" value="TreeGrafter"/>
</dbReference>
<reference evidence="5" key="1">
    <citation type="submission" date="2021-02" db="EMBL/GenBank/DDBJ databases">
        <authorList>
            <person name="Nowell W R."/>
        </authorList>
    </citation>
    <scope>NUCLEOTIDE SEQUENCE</scope>
</reference>
<dbReference type="Proteomes" id="UP000663860">
    <property type="component" value="Unassembled WGS sequence"/>
</dbReference>
<proteinExistence type="predicted"/>
<dbReference type="PANTHER" id="PTHR44533">
    <property type="entry name" value="DEAD/H RNA HELICASE, PUTATIVE-RELATED"/>
    <property type="match status" value="1"/>
</dbReference>
<sequence length="146" mass="16836">MPTKTITFVKNSIYFDALRYRQSLDRASHHGFEIPLSKIRHLIILVISNIHAHFLTSFVFLMGLFHLCSNTKDSNDAINRSLIALHCPFLTQSPVKHIFIYLFTLDFFYRLDLINGQGDSIGLAGLLSHLHYFEPTDLLLVYLIQN</sequence>
<name>A0A814NCM9_9BILA</name>
<accession>A0A814NCM9</accession>
<evidence type="ECO:0000313" key="5">
    <source>
        <dbReference type="EMBL" id="CAF1089835.1"/>
    </source>
</evidence>
<feature type="transmembrane region" description="Helical" evidence="3">
    <location>
        <begin position="42"/>
        <end position="65"/>
    </location>
</feature>
<keyword evidence="2" id="KW-0067">ATP-binding</keyword>
<dbReference type="EMBL" id="CAJNOE010000250">
    <property type="protein sequence ID" value="CAF1089835.1"/>
    <property type="molecule type" value="Genomic_DNA"/>
</dbReference>